<comment type="caution">
    <text evidence="2">The sequence shown here is derived from an EMBL/GenBank/DDBJ whole genome shotgun (WGS) entry which is preliminary data.</text>
</comment>
<proteinExistence type="predicted"/>
<accession>A0ABS5FH45</accession>
<dbReference type="EMBL" id="JAFCJH010000010">
    <property type="protein sequence ID" value="MBR0796108.1"/>
    <property type="molecule type" value="Genomic_DNA"/>
</dbReference>
<feature type="compositionally biased region" description="Basic and acidic residues" evidence="1">
    <location>
        <begin position="24"/>
        <end position="34"/>
    </location>
</feature>
<reference evidence="3" key="1">
    <citation type="journal article" date="2021" name="ISME J.">
        <title>Evolutionary origin and ecological implication of a unique nif island in free-living Bradyrhizobium lineages.</title>
        <authorList>
            <person name="Tao J."/>
        </authorList>
    </citation>
    <scope>NUCLEOTIDE SEQUENCE [LARGE SCALE GENOMIC DNA]</scope>
    <source>
        <strain evidence="3">SZCCT0434</strain>
    </source>
</reference>
<evidence type="ECO:0000313" key="3">
    <source>
        <dbReference type="Proteomes" id="UP001315278"/>
    </source>
</evidence>
<organism evidence="2 3">
    <name type="scientific">Bradyrhizobium jicamae</name>
    <dbReference type="NCBI Taxonomy" id="280332"/>
    <lineage>
        <taxon>Bacteria</taxon>
        <taxon>Pseudomonadati</taxon>
        <taxon>Pseudomonadota</taxon>
        <taxon>Alphaproteobacteria</taxon>
        <taxon>Hyphomicrobiales</taxon>
        <taxon>Nitrobacteraceae</taxon>
        <taxon>Bradyrhizobium</taxon>
    </lineage>
</organism>
<sequence>MNLPDPRAERDANSKLDTFTSKADSPDKASDDFGAKASTALQGADIEWARWKWPELK</sequence>
<feature type="compositionally biased region" description="Basic and acidic residues" evidence="1">
    <location>
        <begin position="1"/>
        <end position="14"/>
    </location>
</feature>
<keyword evidence="3" id="KW-1185">Reference proteome</keyword>
<evidence type="ECO:0000313" key="2">
    <source>
        <dbReference type="EMBL" id="MBR0796108.1"/>
    </source>
</evidence>
<dbReference type="Proteomes" id="UP001315278">
    <property type="component" value="Unassembled WGS sequence"/>
</dbReference>
<gene>
    <name evidence="2" type="ORF">JQ615_11980</name>
</gene>
<dbReference type="RefSeq" id="WP_212492677.1">
    <property type="nucleotide sequence ID" value="NZ_JAFCJH010000010.1"/>
</dbReference>
<feature type="region of interest" description="Disordered" evidence="1">
    <location>
        <begin position="1"/>
        <end position="36"/>
    </location>
</feature>
<protein>
    <submittedName>
        <fullName evidence="2">Uncharacterized protein</fullName>
    </submittedName>
</protein>
<name>A0ABS5FH45_9BRAD</name>
<evidence type="ECO:0000256" key="1">
    <source>
        <dbReference type="SAM" id="MobiDB-lite"/>
    </source>
</evidence>